<sequence>MMKRKIAQIEKIIEAIENVENALTSNKIDYDSIINTIQVIQMKPEWVNPYLTAKERKTMRELVKQSYSKEALRKLTAKGWTEQDYNQHINQYRLFRESLTKLVKKGANPDSPEAQELAAFLMEMIHRRSQGDPDIKEGMKKIWENFNSLPDQEKPKIYMIPDNEREFIKEACIIYHKNKNNKNR</sequence>
<organism evidence="2 3">
    <name type="scientific">Saccharococcus caldoxylosilyticus</name>
    <dbReference type="NCBI Taxonomy" id="81408"/>
    <lineage>
        <taxon>Bacteria</taxon>
        <taxon>Bacillati</taxon>
        <taxon>Bacillota</taxon>
        <taxon>Bacilli</taxon>
        <taxon>Bacillales</taxon>
        <taxon>Anoxybacillaceae</taxon>
        <taxon>Saccharococcus</taxon>
    </lineage>
</organism>
<protein>
    <recommendedName>
        <fullName evidence="1">TipAS antibiotic-recognition domain-containing protein</fullName>
    </recommendedName>
</protein>
<dbReference type="AlphaFoldDB" id="A0A150M295"/>
<evidence type="ECO:0000313" key="2">
    <source>
        <dbReference type="EMBL" id="KYD18536.1"/>
    </source>
</evidence>
<dbReference type="EMBL" id="LQYS01000020">
    <property type="protein sequence ID" value="KYD18536.1"/>
    <property type="molecule type" value="Genomic_DNA"/>
</dbReference>
<accession>A0A150M295</accession>
<gene>
    <name evidence="2" type="ORF">B4119_4063</name>
</gene>
<dbReference type="STRING" id="81408.B4119_4063"/>
<dbReference type="PATRIC" id="fig|81408.3.peg.2165"/>
<dbReference type="eggNOG" id="COG0789">
    <property type="taxonomic scope" value="Bacteria"/>
</dbReference>
<comment type="caution">
    <text evidence="2">The sequence shown here is derived from an EMBL/GenBank/DDBJ whole genome shotgun (WGS) entry which is preliminary data.</text>
</comment>
<dbReference type="InterPro" id="IPR012925">
    <property type="entry name" value="TipAS_dom"/>
</dbReference>
<dbReference type="Proteomes" id="UP000075455">
    <property type="component" value="Unassembled WGS sequence"/>
</dbReference>
<name>A0A150M295_9BACL</name>
<dbReference type="Pfam" id="PF07739">
    <property type="entry name" value="TipAS"/>
    <property type="match status" value="1"/>
</dbReference>
<feature type="domain" description="TipAS antibiotic-recognition" evidence="1">
    <location>
        <begin position="62"/>
        <end position="145"/>
    </location>
</feature>
<reference evidence="2 3" key="1">
    <citation type="submission" date="2016-01" db="EMBL/GenBank/DDBJ databases">
        <title>Draft Genome Sequences of Seven Thermophilic Sporeformers Isolated from Foods.</title>
        <authorList>
            <person name="Berendsen E.M."/>
            <person name="Wells-Bennik M.H."/>
            <person name="Krawcyk A.O."/>
            <person name="De Jong A."/>
            <person name="Holsappel S."/>
            <person name="Eijlander R.T."/>
            <person name="Kuipers O.P."/>
        </authorList>
    </citation>
    <scope>NUCLEOTIDE SEQUENCE [LARGE SCALE GENOMIC DNA]</scope>
    <source>
        <strain evidence="2 3">B4119</strain>
    </source>
</reference>
<proteinExistence type="predicted"/>
<evidence type="ECO:0000259" key="1">
    <source>
        <dbReference type="Pfam" id="PF07739"/>
    </source>
</evidence>
<evidence type="ECO:0000313" key="3">
    <source>
        <dbReference type="Proteomes" id="UP000075455"/>
    </source>
</evidence>